<gene>
    <name evidence="1" type="ORF">RN001_005633</name>
</gene>
<accession>A0AAN7SIZ4</accession>
<evidence type="ECO:0000313" key="1">
    <source>
        <dbReference type="EMBL" id="KAK4882314.1"/>
    </source>
</evidence>
<protein>
    <submittedName>
        <fullName evidence="1">Uncharacterized protein</fullName>
    </submittedName>
</protein>
<keyword evidence="2" id="KW-1185">Reference proteome</keyword>
<dbReference type="AlphaFoldDB" id="A0AAN7SIZ4"/>
<reference evidence="2" key="1">
    <citation type="submission" date="2023-01" db="EMBL/GenBank/DDBJ databases">
        <title>Key to firefly adult light organ development and bioluminescence: homeobox transcription factors regulate luciferase expression and transportation to peroxisome.</title>
        <authorList>
            <person name="Fu X."/>
        </authorList>
    </citation>
    <scope>NUCLEOTIDE SEQUENCE [LARGE SCALE GENOMIC DNA]</scope>
</reference>
<proteinExistence type="predicted"/>
<evidence type="ECO:0000313" key="2">
    <source>
        <dbReference type="Proteomes" id="UP001353858"/>
    </source>
</evidence>
<dbReference type="EMBL" id="JARPUR010000002">
    <property type="protein sequence ID" value="KAK4882314.1"/>
    <property type="molecule type" value="Genomic_DNA"/>
</dbReference>
<name>A0AAN7SIZ4_9COLE</name>
<comment type="caution">
    <text evidence="1">The sequence shown here is derived from an EMBL/GenBank/DDBJ whole genome shotgun (WGS) entry which is preliminary data.</text>
</comment>
<organism evidence="1 2">
    <name type="scientific">Aquatica leii</name>
    <dbReference type="NCBI Taxonomy" id="1421715"/>
    <lineage>
        <taxon>Eukaryota</taxon>
        <taxon>Metazoa</taxon>
        <taxon>Ecdysozoa</taxon>
        <taxon>Arthropoda</taxon>
        <taxon>Hexapoda</taxon>
        <taxon>Insecta</taxon>
        <taxon>Pterygota</taxon>
        <taxon>Neoptera</taxon>
        <taxon>Endopterygota</taxon>
        <taxon>Coleoptera</taxon>
        <taxon>Polyphaga</taxon>
        <taxon>Elateriformia</taxon>
        <taxon>Elateroidea</taxon>
        <taxon>Lampyridae</taxon>
        <taxon>Luciolinae</taxon>
        <taxon>Aquatica</taxon>
    </lineage>
</organism>
<sequence>MTRMKLTLTIDWKKTYRCRQNRLSQLQSAQEYFNQFPVLKLNDGYKLLLEDFSTRFQEKTQNKSIYTIWPPLVPIIVQLGKEKKVLLPELEWPEAKRDNEVNLILSLKVLSWLHLVTIRNHMQKRNFRPSKLESLESFLLHIQTIGELDTKIEERKSKALLNKIGLQPFMVCVGPINQVTFYVIVDSQKYVCENCLMALDLTLKIFFVLNLQYPPECKAVWQTVDQLLYKLENDIDSNASSVLSDIEKKLNKIE</sequence>
<dbReference type="Proteomes" id="UP001353858">
    <property type="component" value="Unassembled WGS sequence"/>
</dbReference>